<dbReference type="Proteomes" id="UP000769766">
    <property type="component" value="Unassembled WGS sequence"/>
</dbReference>
<evidence type="ECO:0000313" key="2">
    <source>
        <dbReference type="Proteomes" id="UP000769766"/>
    </source>
</evidence>
<dbReference type="AlphaFoldDB" id="A0A932CPR4"/>
<protein>
    <recommendedName>
        <fullName evidence="3">Polymerase/histidinol phosphatase N-terminal domain-containing protein</fullName>
    </recommendedName>
</protein>
<reference evidence="1" key="1">
    <citation type="submission" date="2020-07" db="EMBL/GenBank/DDBJ databases">
        <title>Huge and variable diversity of episymbiotic CPR bacteria and DPANN archaea in groundwater ecosystems.</title>
        <authorList>
            <person name="He C.Y."/>
            <person name="Keren R."/>
            <person name="Whittaker M."/>
            <person name="Farag I.F."/>
            <person name="Doudna J."/>
            <person name="Cate J.H.D."/>
            <person name="Banfield J.F."/>
        </authorList>
    </citation>
    <scope>NUCLEOTIDE SEQUENCE</scope>
    <source>
        <strain evidence="1">NC_groundwater_672_Ag_B-0.1um_62_36</strain>
    </source>
</reference>
<dbReference type="Gene3D" id="3.20.20.140">
    <property type="entry name" value="Metal-dependent hydrolases"/>
    <property type="match status" value="1"/>
</dbReference>
<name>A0A932CPR4_UNCTE</name>
<accession>A0A932CPR4</accession>
<comment type="caution">
    <text evidence="1">The sequence shown here is derived from an EMBL/GenBank/DDBJ whole genome shotgun (WGS) entry which is preliminary data.</text>
</comment>
<dbReference type="SUPFAM" id="SSF89550">
    <property type="entry name" value="PHP domain-like"/>
    <property type="match status" value="1"/>
</dbReference>
<evidence type="ECO:0000313" key="1">
    <source>
        <dbReference type="EMBL" id="MBI2877248.1"/>
    </source>
</evidence>
<evidence type="ECO:0008006" key="3">
    <source>
        <dbReference type="Google" id="ProtNLM"/>
    </source>
</evidence>
<gene>
    <name evidence="1" type="ORF">HYY20_10230</name>
</gene>
<dbReference type="EMBL" id="JACPRF010000309">
    <property type="protein sequence ID" value="MBI2877248.1"/>
    <property type="molecule type" value="Genomic_DNA"/>
</dbReference>
<dbReference type="InterPro" id="IPR016195">
    <property type="entry name" value="Pol/histidinol_Pase-like"/>
</dbReference>
<sequence>MTDLADGAVETGRAMRQVPGVIHVHTRMSTGQDSLEEILSRARKNGIEAILLAENYLLRYEYGLYPWRNLLKRRLEWPSILQRGPERFLERVKQAQQEIPEVLLIPGVEVAPYHFWTGSLLQGDLTLHDTQKNLLVIGLEQPQDYLQLPALGNRATGRYHERWGIRAAMEGLGLAGGIILWFWKRKRRVQVGPFMTSQVKTYRLLGTIVVAAASLSLADNLLFPSSRLDPYRDTPGIHPYQELIDYANGRGGIALWSFPEARDFHRFDYGFLGTVTVKTDPYPLDLFRSHHYTGFGALYADNTPLTLPGGGWDGLLQAYCAGRRARPVWGIGEAGLHYEGQAGKRLNDVETVFLVPRKGKKELLQALKAGRSYALSRDPAYGLVLEAFQVSQGGKPQVALAGEELQVVRGGPWEVRFAIATTPSRAVPIEVKLIRSGEVVQSWRGLTPYRGSFQDRSLAGKGKVYYRLDVSGEAPHRVLSNPIFVSDRH</sequence>
<organism evidence="1 2">
    <name type="scientific">Tectimicrobiota bacterium</name>
    <dbReference type="NCBI Taxonomy" id="2528274"/>
    <lineage>
        <taxon>Bacteria</taxon>
        <taxon>Pseudomonadati</taxon>
        <taxon>Nitrospinota/Tectimicrobiota group</taxon>
        <taxon>Candidatus Tectimicrobiota</taxon>
    </lineage>
</organism>
<proteinExistence type="predicted"/>